<keyword evidence="3" id="KW-1185">Reference proteome</keyword>
<sequence>MNIKLFFISLLVCLQQEKVINNIGPILEPDPVLFTFETKGWLVLGILVFISILIIALKYYKSYKKNLYRRNALKKLKAIQSENSKNHLKINQLNILLKQVAITTFGREKVANMYGEDWLLFLESTSKNTKFSNYSVVFSNAIYENEDVTEVDFKTIIQLTKNWIQSHA</sequence>
<evidence type="ECO:0000313" key="2">
    <source>
        <dbReference type="EMBL" id="SNR64807.1"/>
    </source>
</evidence>
<feature type="transmembrane region" description="Helical" evidence="1">
    <location>
        <begin position="40"/>
        <end position="60"/>
    </location>
</feature>
<dbReference type="AlphaFoldDB" id="A0A238Y0Z2"/>
<name>A0A238Y0Z2_9FLAO</name>
<dbReference type="Pfam" id="PF14316">
    <property type="entry name" value="DUF4381"/>
    <property type="match status" value="1"/>
</dbReference>
<proteinExistence type="predicted"/>
<evidence type="ECO:0000313" key="3">
    <source>
        <dbReference type="Proteomes" id="UP000198384"/>
    </source>
</evidence>
<evidence type="ECO:0008006" key="4">
    <source>
        <dbReference type="Google" id="ProtNLM"/>
    </source>
</evidence>
<reference evidence="2 3" key="1">
    <citation type="submission" date="2017-06" db="EMBL/GenBank/DDBJ databases">
        <authorList>
            <person name="Kim H.J."/>
            <person name="Triplett B.A."/>
        </authorList>
    </citation>
    <scope>NUCLEOTIDE SEQUENCE [LARGE SCALE GENOMIC DNA]</scope>
    <source>
        <strain evidence="2 3">DSM 29150</strain>
    </source>
</reference>
<keyword evidence="1" id="KW-0812">Transmembrane</keyword>
<dbReference type="EMBL" id="FZNT01000007">
    <property type="protein sequence ID" value="SNR64807.1"/>
    <property type="molecule type" value="Genomic_DNA"/>
</dbReference>
<dbReference type="Proteomes" id="UP000198384">
    <property type="component" value="Unassembled WGS sequence"/>
</dbReference>
<evidence type="ECO:0000256" key="1">
    <source>
        <dbReference type="SAM" id="Phobius"/>
    </source>
</evidence>
<keyword evidence="1" id="KW-0472">Membrane</keyword>
<protein>
    <recommendedName>
        <fullName evidence="4">DUF4381 domain-containing protein</fullName>
    </recommendedName>
</protein>
<dbReference type="RefSeq" id="WP_089382200.1">
    <property type="nucleotide sequence ID" value="NZ_FZNT01000007.1"/>
</dbReference>
<organism evidence="2 3">
    <name type="scientific">Lutibacter agarilyticus</name>
    <dbReference type="NCBI Taxonomy" id="1109740"/>
    <lineage>
        <taxon>Bacteria</taxon>
        <taxon>Pseudomonadati</taxon>
        <taxon>Bacteroidota</taxon>
        <taxon>Flavobacteriia</taxon>
        <taxon>Flavobacteriales</taxon>
        <taxon>Flavobacteriaceae</taxon>
        <taxon>Lutibacter</taxon>
    </lineage>
</organism>
<gene>
    <name evidence="2" type="ORF">SAMN06265371_107217</name>
</gene>
<keyword evidence="1" id="KW-1133">Transmembrane helix</keyword>
<accession>A0A238Y0Z2</accession>
<dbReference type="InterPro" id="IPR025489">
    <property type="entry name" value="DUF4381"/>
</dbReference>
<dbReference type="OrthoDB" id="978983at2"/>